<comment type="caution">
    <text evidence="6">The sequence shown here is derived from an EMBL/GenBank/DDBJ whole genome shotgun (WGS) entry which is preliminary data.</text>
</comment>
<dbReference type="Proteomes" id="UP000281498">
    <property type="component" value="Unassembled WGS sequence"/>
</dbReference>
<evidence type="ECO:0000256" key="4">
    <source>
        <dbReference type="ARBA" id="ARBA00023136"/>
    </source>
</evidence>
<dbReference type="OrthoDB" id="2365314at2"/>
<evidence type="ECO:0008006" key="8">
    <source>
        <dbReference type="Google" id="ProtNLM"/>
    </source>
</evidence>
<gene>
    <name evidence="6" type="ORF">CR203_10665</name>
</gene>
<keyword evidence="1" id="KW-1003">Cell membrane</keyword>
<reference evidence="6 7" key="1">
    <citation type="submission" date="2017-10" db="EMBL/GenBank/DDBJ databases">
        <title>Bacillus sp. nov., a halophilic bacterium isolated from a Keqin Lake.</title>
        <authorList>
            <person name="Wang H."/>
        </authorList>
    </citation>
    <scope>NUCLEOTIDE SEQUENCE [LARGE SCALE GENOMIC DNA]</scope>
    <source>
        <strain evidence="6 7">KCTC 13187</strain>
    </source>
</reference>
<dbReference type="InterPro" id="IPR010899">
    <property type="entry name" value="UPF0344"/>
</dbReference>
<feature type="transmembrane region" description="Helical" evidence="5">
    <location>
        <begin position="12"/>
        <end position="31"/>
    </location>
</feature>
<evidence type="ECO:0000313" key="6">
    <source>
        <dbReference type="EMBL" id="RKL67795.1"/>
    </source>
</evidence>
<protein>
    <recommendedName>
        <fullName evidence="8">DUF1516 domain-containing protein</fullName>
    </recommendedName>
</protein>
<name>A0A3A9KJ76_9BACI</name>
<accession>A0A3A9KJ76</accession>
<evidence type="ECO:0000313" key="7">
    <source>
        <dbReference type="Proteomes" id="UP000281498"/>
    </source>
</evidence>
<feature type="transmembrane region" description="Helical" evidence="5">
    <location>
        <begin position="67"/>
        <end position="87"/>
    </location>
</feature>
<dbReference type="AlphaFoldDB" id="A0A3A9KJ76"/>
<sequence length="120" mass="14299">MEHYQVFLHSHSLFWFISIVLFVLTVILLFFGKFSMAKVFQMILRVLYILVLTTGVFLIIMNISWESILKGLLSFWLIYVMELITNRMAKKQLTSKKKVFFWLQFFIVITVVLYIGFNIS</sequence>
<keyword evidence="3 5" id="KW-1133">Transmembrane helix</keyword>
<proteinExistence type="predicted"/>
<feature type="transmembrane region" description="Helical" evidence="5">
    <location>
        <begin position="99"/>
        <end position="117"/>
    </location>
</feature>
<organism evidence="6 7">
    <name type="scientific">Salipaludibacillus neizhouensis</name>
    <dbReference type="NCBI Taxonomy" id="885475"/>
    <lineage>
        <taxon>Bacteria</taxon>
        <taxon>Bacillati</taxon>
        <taxon>Bacillota</taxon>
        <taxon>Bacilli</taxon>
        <taxon>Bacillales</taxon>
        <taxon>Bacillaceae</taxon>
    </lineage>
</organism>
<evidence type="ECO:0000256" key="2">
    <source>
        <dbReference type="ARBA" id="ARBA00022692"/>
    </source>
</evidence>
<dbReference type="Pfam" id="PF07457">
    <property type="entry name" value="DUF1516"/>
    <property type="match status" value="1"/>
</dbReference>
<dbReference type="EMBL" id="PDOE01000003">
    <property type="protein sequence ID" value="RKL67795.1"/>
    <property type="molecule type" value="Genomic_DNA"/>
</dbReference>
<evidence type="ECO:0000256" key="1">
    <source>
        <dbReference type="ARBA" id="ARBA00022475"/>
    </source>
</evidence>
<feature type="transmembrane region" description="Helical" evidence="5">
    <location>
        <begin position="43"/>
        <end position="61"/>
    </location>
</feature>
<evidence type="ECO:0000256" key="5">
    <source>
        <dbReference type="SAM" id="Phobius"/>
    </source>
</evidence>
<keyword evidence="7" id="KW-1185">Reference proteome</keyword>
<dbReference type="RefSeq" id="WP_110935042.1">
    <property type="nucleotide sequence ID" value="NZ_KZ614146.1"/>
</dbReference>
<keyword evidence="2 5" id="KW-0812">Transmembrane</keyword>
<evidence type="ECO:0000256" key="3">
    <source>
        <dbReference type="ARBA" id="ARBA00022989"/>
    </source>
</evidence>
<keyword evidence="4 5" id="KW-0472">Membrane</keyword>